<organism evidence="3 4">
    <name type="scientific">Lysobacter zhanggongensis</name>
    <dbReference type="NCBI Taxonomy" id="1774951"/>
    <lineage>
        <taxon>Bacteria</taxon>
        <taxon>Pseudomonadati</taxon>
        <taxon>Pseudomonadota</taxon>
        <taxon>Gammaproteobacteria</taxon>
        <taxon>Lysobacterales</taxon>
        <taxon>Lysobacteraceae</taxon>
        <taxon>Lysobacter</taxon>
    </lineage>
</organism>
<keyword evidence="4" id="KW-1185">Reference proteome</keyword>
<comment type="caution">
    <text evidence="3">The sequence shown here is derived from an EMBL/GenBank/DDBJ whole genome shotgun (WGS) entry which is preliminary data.</text>
</comment>
<dbReference type="GO" id="GO:0016787">
    <property type="term" value="F:hydrolase activity"/>
    <property type="evidence" value="ECO:0007669"/>
    <property type="project" value="UniProtKB-KW"/>
</dbReference>
<keyword evidence="1 3" id="KW-0378">Hydrolase</keyword>
<name>A0ABU7YQ50_9GAMM</name>
<feature type="non-terminal residue" evidence="3">
    <location>
        <position position="80"/>
    </location>
</feature>
<gene>
    <name evidence="3" type="ORF">SNE33_07275</name>
</gene>
<dbReference type="EMBL" id="JAXGFO010000031">
    <property type="protein sequence ID" value="MEG3157689.1"/>
    <property type="molecule type" value="Genomic_DNA"/>
</dbReference>
<dbReference type="RefSeq" id="WP_412699790.1">
    <property type="nucleotide sequence ID" value="NZ_JAXGFO010000031.1"/>
</dbReference>
<evidence type="ECO:0000256" key="1">
    <source>
        <dbReference type="ARBA" id="ARBA00022801"/>
    </source>
</evidence>
<dbReference type="PROSITE" id="PS51257">
    <property type="entry name" value="PROKAR_LIPOPROTEIN"/>
    <property type="match status" value="1"/>
</dbReference>
<dbReference type="InterPro" id="IPR016582">
    <property type="entry name" value="OHBut_olig_hydro_put"/>
</dbReference>
<evidence type="ECO:0000256" key="2">
    <source>
        <dbReference type="SAM" id="SignalP"/>
    </source>
</evidence>
<evidence type="ECO:0000313" key="4">
    <source>
        <dbReference type="Proteomes" id="UP001334501"/>
    </source>
</evidence>
<accession>A0ABU7YQ50</accession>
<dbReference type="Proteomes" id="UP001334501">
    <property type="component" value="Unassembled WGS sequence"/>
</dbReference>
<feature type="signal peptide" evidence="2">
    <location>
        <begin position="1"/>
        <end position="20"/>
    </location>
</feature>
<proteinExistence type="predicted"/>
<reference evidence="3 4" key="1">
    <citation type="journal article" date="2017" name="Curr. Microbiol.">
        <title>Lysobacter zhanggongensis sp. nov. Isolated from a Pit Mud.</title>
        <authorList>
            <person name="Zhang X.F."/>
            <person name="Wang H.H."/>
            <person name="Sun X.Y."/>
            <person name="Pan C.M."/>
        </authorList>
    </citation>
    <scope>NUCLEOTIDE SEQUENCE [LARGE SCALE GENOMIC DNA]</scope>
    <source>
        <strain evidence="3 4">ZGLJ7-1</strain>
    </source>
</reference>
<keyword evidence="2" id="KW-0732">Signal</keyword>
<protein>
    <submittedName>
        <fullName evidence="3">3-hydroxybutyrate oligomer hydrolase family protein</fullName>
    </submittedName>
</protein>
<evidence type="ECO:0000313" key="3">
    <source>
        <dbReference type="EMBL" id="MEG3157689.1"/>
    </source>
</evidence>
<dbReference type="Pfam" id="PF10605">
    <property type="entry name" value="3HBOH"/>
    <property type="match status" value="1"/>
</dbReference>
<sequence length="80" mass="8178">MPRLVLAVAATAVLAGCASAPMSSRSTAMATQFDSVRVTEHRGSDDLLTAGLGLSGLRAMTPPAFADPAAPTPAELRRRA</sequence>
<feature type="chain" id="PRO_5047102872" evidence="2">
    <location>
        <begin position="21"/>
        <end position="80"/>
    </location>
</feature>